<feature type="signal peptide" evidence="1">
    <location>
        <begin position="1"/>
        <end position="18"/>
    </location>
</feature>
<evidence type="ECO:0000313" key="3">
    <source>
        <dbReference type="Proteomes" id="UP000694892"/>
    </source>
</evidence>
<protein>
    <recommendedName>
        <fullName evidence="4">Secreted protein</fullName>
    </recommendedName>
</protein>
<evidence type="ECO:0008006" key="4">
    <source>
        <dbReference type="Google" id="ProtNLM"/>
    </source>
</evidence>
<dbReference type="AlphaFoldDB" id="A0A974BZF8"/>
<evidence type="ECO:0000313" key="2">
    <source>
        <dbReference type="EMBL" id="OCT63749.1"/>
    </source>
</evidence>
<keyword evidence="1" id="KW-0732">Signal</keyword>
<gene>
    <name evidence="2" type="ORF">XELAEV_18044846mg</name>
</gene>
<organism evidence="2 3">
    <name type="scientific">Xenopus laevis</name>
    <name type="common">African clawed frog</name>
    <dbReference type="NCBI Taxonomy" id="8355"/>
    <lineage>
        <taxon>Eukaryota</taxon>
        <taxon>Metazoa</taxon>
        <taxon>Chordata</taxon>
        <taxon>Craniata</taxon>
        <taxon>Vertebrata</taxon>
        <taxon>Euteleostomi</taxon>
        <taxon>Amphibia</taxon>
        <taxon>Batrachia</taxon>
        <taxon>Anura</taxon>
        <taxon>Pipoidea</taxon>
        <taxon>Pipidae</taxon>
        <taxon>Xenopodinae</taxon>
        <taxon>Xenopus</taxon>
        <taxon>Xenopus</taxon>
    </lineage>
</organism>
<proteinExistence type="predicted"/>
<sequence>MLGCQASTASIFLPLLWALVPPHQRYMSLVTPACTCALPLHHDSAYARSFPVGAGVDQVGSPLGQVSVICRE</sequence>
<dbReference type="Proteomes" id="UP000694892">
    <property type="component" value="Chromosome 9_10L"/>
</dbReference>
<dbReference type="EMBL" id="CM004482">
    <property type="protein sequence ID" value="OCT63749.1"/>
    <property type="molecule type" value="Genomic_DNA"/>
</dbReference>
<name>A0A974BZF8_XENLA</name>
<accession>A0A974BZF8</accession>
<reference evidence="3" key="1">
    <citation type="journal article" date="2016" name="Nature">
        <title>Genome evolution in the allotetraploid frog Xenopus laevis.</title>
        <authorList>
            <person name="Session A.M."/>
            <person name="Uno Y."/>
            <person name="Kwon T."/>
            <person name="Chapman J.A."/>
            <person name="Toyoda A."/>
            <person name="Takahashi S."/>
            <person name="Fukui A."/>
            <person name="Hikosaka A."/>
            <person name="Suzuki A."/>
            <person name="Kondo M."/>
            <person name="van Heeringen S.J."/>
            <person name="Quigley I."/>
            <person name="Heinz S."/>
            <person name="Ogino H."/>
            <person name="Ochi H."/>
            <person name="Hellsten U."/>
            <person name="Lyons J.B."/>
            <person name="Simakov O."/>
            <person name="Putnam N."/>
            <person name="Stites J."/>
            <person name="Kuroki Y."/>
            <person name="Tanaka T."/>
            <person name="Michiue T."/>
            <person name="Watanabe M."/>
            <person name="Bogdanovic O."/>
            <person name="Lister R."/>
            <person name="Georgiou G."/>
            <person name="Paranjpe S.S."/>
            <person name="van Kruijsbergen I."/>
            <person name="Shu S."/>
            <person name="Carlson J."/>
            <person name="Kinoshita T."/>
            <person name="Ohta Y."/>
            <person name="Mawaribuchi S."/>
            <person name="Jenkins J."/>
            <person name="Grimwood J."/>
            <person name="Schmutz J."/>
            <person name="Mitros T."/>
            <person name="Mozaffari S.V."/>
            <person name="Suzuki Y."/>
            <person name="Haramoto Y."/>
            <person name="Yamamoto T.S."/>
            <person name="Takagi C."/>
            <person name="Heald R."/>
            <person name="Miller K."/>
            <person name="Haudenschild C."/>
            <person name="Kitzman J."/>
            <person name="Nakayama T."/>
            <person name="Izutsu Y."/>
            <person name="Robert J."/>
            <person name="Fortriede J."/>
            <person name="Burns K."/>
            <person name="Lotay V."/>
            <person name="Karimi K."/>
            <person name="Yasuoka Y."/>
            <person name="Dichmann D.S."/>
            <person name="Flajnik M.F."/>
            <person name="Houston D.W."/>
            <person name="Shendure J."/>
            <person name="DuPasquier L."/>
            <person name="Vize P.D."/>
            <person name="Zorn A.M."/>
            <person name="Ito M."/>
            <person name="Marcotte E.M."/>
            <person name="Wallingford J.B."/>
            <person name="Ito Y."/>
            <person name="Asashima M."/>
            <person name="Ueno N."/>
            <person name="Matsuda Y."/>
            <person name="Veenstra G.J."/>
            <person name="Fujiyama A."/>
            <person name="Harland R.M."/>
            <person name="Taira M."/>
            <person name="Rokhsar D.S."/>
        </authorList>
    </citation>
    <scope>NUCLEOTIDE SEQUENCE [LARGE SCALE GENOMIC DNA]</scope>
    <source>
        <strain evidence="3">J</strain>
    </source>
</reference>
<evidence type="ECO:0000256" key="1">
    <source>
        <dbReference type="SAM" id="SignalP"/>
    </source>
</evidence>
<feature type="chain" id="PRO_5036925359" description="Secreted protein" evidence="1">
    <location>
        <begin position="19"/>
        <end position="72"/>
    </location>
</feature>